<evidence type="ECO:0000256" key="1">
    <source>
        <dbReference type="ARBA" id="ARBA00022884"/>
    </source>
</evidence>
<dbReference type="InterPro" id="IPR050522">
    <property type="entry name" value="Ribosomal_protein_eL43"/>
</dbReference>
<evidence type="ECO:0000313" key="7">
    <source>
        <dbReference type="Proteomes" id="UP000057043"/>
    </source>
</evidence>
<dbReference type="GO" id="GO:0005840">
    <property type="term" value="C:ribosome"/>
    <property type="evidence" value="ECO:0007669"/>
    <property type="project" value="UniProtKB-KW"/>
</dbReference>
<comment type="cofactor">
    <cofactor evidence="4">
        <name>Zn(2+)</name>
        <dbReference type="ChEBI" id="CHEBI:29105"/>
    </cofactor>
    <text evidence="4">Binds 1 zinc ion per subunit.</text>
</comment>
<keyword evidence="4" id="KW-0479">Metal-binding</keyword>
<dbReference type="GO" id="GO:0006412">
    <property type="term" value="P:translation"/>
    <property type="evidence" value="ECO:0007669"/>
    <property type="project" value="UniProtKB-UniRule"/>
</dbReference>
<reference evidence="6 7" key="1">
    <citation type="journal article" date="2015" name="MBio">
        <title>Genome-Resolved Metagenomic Analysis Reveals Roles for Candidate Phyla and Other Microbial Community Members in Biogeochemical Transformations in Oil Reservoirs.</title>
        <authorList>
            <person name="Hu P."/>
            <person name="Tom L."/>
            <person name="Singh A."/>
            <person name="Thomas B.C."/>
            <person name="Baker B.J."/>
            <person name="Piceno Y.M."/>
            <person name="Andersen G.L."/>
            <person name="Banfield J.F."/>
        </authorList>
    </citation>
    <scope>NUCLEOTIDE SEQUENCE [LARGE SCALE GENOMIC DNA]</scope>
    <source>
        <strain evidence="6">57_489</strain>
    </source>
</reference>
<keyword evidence="4" id="KW-0863">Zinc-finger</keyword>
<evidence type="ECO:0000256" key="4">
    <source>
        <dbReference type="HAMAP-Rule" id="MF_00327"/>
    </source>
</evidence>
<comment type="subunit">
    <text evidence="4">Part of the 50S ribosomal subunit.</text>
</comment>
<evidence type="ECO:0000256" key="5">
    <source>
        <dbReference type="SAM" id="MobiDB-lite"/>
    </source>
</evidence>
<proteinExistence type="inferred from homology"/>
<gene>
    <name evidence="4" type="primary">rpl37ae</name>
    <name evidence="6" type="ORF">XD72_1090</name>
</gene>
<dbReference type="NCBIfam" id="TIGR00280">
    <property type="entry name" value="eL43_euk_arch"/>
    <property type="match status" value="1"/>
</dbReference>
<evidence type="ECO:0000313" key="6">
    <source>
        <dbReference type="EMBL" id="KUK44550.1"/>
    </source>
</evidence>
<keyword evidence="4" id="KW-0862">Zinc</keyword>
<comment type="similarity">
    <text evidence="4">Belongs to the eukaryotic ribosomal protein eL43 family. Putative zinc-binding subfamily.</text>
</comment>
<feature type="region of interest" description="Disordered" evidence="5">
    <location>
        <begin position="1"/>
        <end position="20"/>
    </location>
</feature>
<dbReference type="Pfam" id="PF01780">
    <property type="entry name" value="Ribosomal_L37ae"/>
    <property type="match status" value="1"/>
</dbReference>
<name>A0A101FU70_9EURY</name>
<dbReference type="PANTHER" id="PTHR48129">
    <property type="entry name" value="60S RIBOSOMAL PROTEIN L37A"/>
    <property type="match status" value="1"/>
</dbReference>
<dbReference type="InterPro" id="IPR011332">
    <property type="entry name" value="Ribosomal_zn-bd"/>
</dbReference>
<feature type="binding site" evidence="4">
    <location>
        <position position="45"/>
    </location>
    <ligand>
        <name>Zn(2+)</name>
        <dbReference type="ChEBI" id="CHEBI:29105"/>
    </ligand>
</feature>
<feature type="binding site" evidence="4">
    <location>
        <position position="63"/>
    </location>
    <ligand>
        <name>Zn(2+)</name>
        <dbReference type="ChEBI" id="CHEBI:29105"/>
    </ligand>
</feature>
<dbReference type="HAMAP" id="MF_00327">
    <property type="entry name" value="Ribosomal_eL43"/>
    <property type="match status" value="1"/>
</dbReference>
<sequence length="93" mass="10532">MVKKFKKGRKTRSAGRFGPRYGRKIRKQVADIEERSKKRYDCPICGRLRVKREGTGIWRCTKCGHTFAGGTYIPVTSVGQSVARSVKRAVEAE</sequence>
<dbReference type="Gene3D" id="2.20.25.30">
    <property type="match status" value="1"/>
</dbReference>
<feature type="binding site" evidence="4">
    <location>
        <position position="60"/>
    </location>
    <ligand>
        <name>Zn(2+)</name>
        <dbReference type="ChEBI" id="CHEBI:29105"/>
    </ligand>
</feature>
<dbReference type="NCBIfam" id="NF003058">
    <property type="entry name" value="PRK03976.1"/>
    <property type="match status" value="1"/>
</dbReference>
<organism evidence="6 7">
    <name type="scientific">Methanothrix harundinacea</name>
    <dbReference type="NCBI Taxonomy" id="301375"/>
    <lineage>
        <taxon>Archaea</taxon>
        <taxon>Methanobacteriati</taxon>
        <taxon>Methanobacteriota</taxon>
        <taxon>Stenosarchaea group</taxon>
        <taxon>Methanomicrobia</taxon>
        <taxon>Methanotrichales</taxon>
        <taxon>Methanotrichaceae</taxon>
        <taxon>Methanothrix</taxon>
    </lineage>
</organism>
<keyword evidence="1 4" id="KW-0694">RNA-binding</keyword>
<keyword evidence="3 4" id="KW-0687">Ribonucleoprotein</keyword>
<evidence type="ECO:0000256" key="3">
    <source>
        <dbReference type="ARBA" id="ARBA00023274"/>
    </source>
</evidence>
<protein>
    <recommendedName>
        <fullName evidence="4">Large ribosomal subunit protein eL43</fullName>
    </recommendedName>
</protein>
<dbReference type="GO" id="GO:1990904">
    <property type="term" value="C:ribonucleoprotein complex"/>
    <property type="evidence" value="ECO:0007669"/>
    <property type="project" value="UniProtKB-KW"/>
</dbReference>
<dbReference type="PANTHER" id="PTHR48129:SF1">
    <property type="entry name" value="LARGE RIBOSOMAL SUBUNIT PROTEIN EL43"/>
    <property type="match status" value="1"/>
</dbReference>
<dbReference type="Proteomes" id="UP000057043">
    <property type="component" value="Unassembled WGS sequence"/>
</dbReference>
<keyword evidence="4" id="KW-0699">rRNA-binding</keyword>
<dbReference type="PATRIC" id="fig|301375.7.peg.749"/>
<dbReference type="InterPro" id="IPR011331">
    <property type="entry name" value="Ribosomal_eL37/eL43"/>
</dbReference>
<dbReference type="GO" id="GO:0070180">
    <property type="term" value="F:large ribosomal subunit rRNA binding"/>
    <property type="evidence" value="ECO:0007669"/>
    <property type="project" value="UniProtKB-UniRule"/>
</dbReference>
<accession>A0A101FU70</accession>
<keyword evidence="2 4" id="KW-0689">Ribosomal protein</keyword>
<dbReference type="GO" id="GO:0008270">
    <property type="term" value="F:zinc ion binding"/>
    <property type="evidence" value="ECO:0007669"/>
    <property type="project" value="UniProtKB-UniRule"/>
</dbReference>
<comment type="function">
    <text evidence="4">Binds to the 23S rRNA.</text>
</comment>
<feature type="compositionally biased region" description="Basic residues" evidence="5">
    <location>
        <begin position="1"/>
        <end position="13"/>
    </location>
</feature>
<dbReference type="SUPFAM" id="SSF57829">
    <property type="entry name" value="Zn-binding ribosomal proteins"/>
    <property type="match status" value="1"/>
</dbReference>
<dbReference type="GO" id="GO:0003735">
    <property type="term" value="F:structural constituent of ribosome"/>
    <property type="evidence" value="ECO:0007669"/>
    <property type="project" value="InterPro"/>
</dbReference>
<dbReference type="EMBL" id="LGFT01000022">
    <property type="protein sequence ID" value="KUK44550.1"/>
    <property type="molecule type" value="Genomic_DNA"/>
</dbReference>
<feature type="binding site" evidence="4">
    <location>
        <position position="42"/>
    </location>
    <ligand>
        <name>Zn(2+)</name>
        <dbReference type="ChEBI" id="CHEBI:29105"/>
    </ligand>
</feature>
<comment type="caution">
    <text evidence="6">The sequence shown here is derived from an EMBL/GenBank/DDBJ whole genome shotgun (WGS) entry which is preliminary data.</text>
</comment>
<feature type="zinc finger region" description="C4-type" evidence="4">
    <location>
        <begin position="42"/>
        <end position="63"/>
    </location>
</feature>
<dbReference type="AlphaFoldDB" id="A0A101FU70"/>
<evidence type="ECO:0000256" key="2">
    <source>
        <dbReference type="ARBA" id="ARBA00022980"/>
    </source>
</evidence>
<dbReference type="InterPro" id="IPR002674">
    <property type="entry name" value="Ribosomal_eL43"/>
</dbReference>